<organism evidence="2 3">
    <name type="scientific">Pseudocohnilembus persalinus</name>
    <name type="common">Ciliate</name>
    <dbReference type="NCBI Taxonomy" id="266149"/>
    <lineage>
        <taxon>Eukaryota</taxon>
        <taxon>Sar</taxon>
        <taxon>Alveolata</taxon>
        <taxon>Ciliophora</taxon>
        <taxon>Intramacronucleata</taxon>
        <taxon>Oligohymenophorea</taxon>
        <taxon>Scuticociliatia</taxon>
        <taxon>Philasterida</taxon>
        <taxon>Pseudocohnilembidae</taxon>
        <taxon>Pseudocohnilembus</taxon>
    </lineage>
</organism>
<keyword evidence="3" id="KW-1185">Reference proteome</keyword>
<evidence type="ECO:0000313" key="3">
    <source>
        <dbReference type="Proteomes" id="UP000054937"/>
    </source>
</evidence>
<sequence>MGEDYLNKNVIIQGTIIKIEDFQYIDDSTGIAECKIYNFDQELQKQDFQLGQHVQLQGQYEEKTFLNSIIDQVKVHRIQKIKDHDQIMKFVLHTIYNQKNSQMIQQFQNKQKQQIENKNTKQNQEDVDTLNHQYLIYSQKKKQIEQQYQEKEKTIQTKKFYKNQNNFNYQADYLKQKTHELKQNKEQFLQKISNNQKILNKIIQKIEDQNKKDLTCLLIKFLYNLSYQQNLKFSAQQLSQNEQIQAFFNSKLNIHTQTQQQLQQEQLQQQQSLQEQCLIQESSNNRYSILE</sequence>
<evidence type="ECO:0000256" key="1">
    <source>
        <dbReference type="SAM" id="Coils"/>
    </source>
</evidence>
<name>A0A0V0QP66_PSEPJ</name>
<protein>
    <recommendedName>
        <fullName evidence="4">Nucleic acid-binding, OB-fold</fullName>
    </recommendedName>
</protein>
<evidence type="ECO:0008006" key="4">
    <source>
        <dbReference type="Google" id="ProtNLM"/>
    </source>
</evidence>
<gene>
    <name evidence="2" type="ORF">PPERSA_04744</name>
</gene>
<dbReference type="AlphaFoldDB" id="A0A0V0QP66"/>
<comment type="caution">
    <text evidence="2">The sequence shown here is derived from an EMBL/GenBank/DDBJ whole genome shotgun (WGS) entry which is preliminary data.</text>
</comment>
<dbReference type="InterPro" id="IPR012340">
    <property type="entry name" value="NA-bd_OB-fold"/>
</dbReference>
<reference evidence="2 3" key="1">
    <citation type="journal article" date="2015" name="Sci. Rep.">
        <title>Genome of the facultative scuticociliatosis pathogen Pseudocohnilembus persalinus provides insight into its virulence through horizontal gene transfer.</title>
        <authorList>
            <person name="Xiong J."/>
            <person name="Wang G."/>
            <person name="Cheng J."/>
            <person name="Tian M."/>
            <person name="Pan X."/>
            <person name="Warren A."/>
            <person name="Jiang C."/>
            <person name="Yuan D."/>
            <person name="Miao W."/>
        </authorList>
    </citation>
    <scope>NUCLEOTIDE SEQUENCE [LARGE SCALE GENOMIC DNA]</scope>
    <source>
        <strain evidence="2">36N120E</strain>
    </source>
</reference>
<proteinExistence type="predicted"/>
<dbReference type="InParanoid" id="A0A0V0QP66"/>
<dbReference type="Proteomes" id="UP000054937">
    <property type="component" value="Unassembled WGS sequence"/>
</dbReference>
<accession>A0A0V0QP66</accession>
<dbReference type="EMBL" id="LDAU01000124">
    <property type="protein sequence ID" value="KRX03866.1"/>
    <property type="molecule type" value="Genomic_DNA"/>
</dbReference>
<keyword evidence="1" id="KW-0175">Coiled coil</keyword>
<dbReference type="Gene3D" id="2.40.50.140">
    <property type="entry name" value="Nucleic acid-binding proteins"/>
    <property type="match status" value="1"/>
</dbReference>
<feature type="coiled-coil region" evidence="1">
    <location>
        <begin position="104"/>
        <end position="154"/>
    </location>
</feature>
<evidence type="ECO:0000313" key="2">
    <source>
        <dbReference type="EMBL" id="KRX03866.1"/>
    </source>
</evidence>